<dbReference type="InterPro" id="IPR053714">
    <property type="entry name" value="Iso_Racemase_Enz_sf"/>
</dbReference>
<dbReference type="InterPro" id="IPR015942">
    <property type="entry name" value="Asp/Glu/hydantoin_racemase"/>
</dbReference>
<dbReference type="AlphaFoldDB" id="A0A919CQF7"/>
<dbReference type="Proteomes" id="UP000630353">
    <property type="component" value="Unassembled WGS sequence"/>
</dbReference>
<dbReference type="InterPro" id="IPR052186">
    <property type="entry name" value="Hydantoin_racemase-like"/>
</dbReference>
<dbReference type="EMBL" id="BMZS01000006">
    <property type="protein sequence ID" value="GHD52465.1"/>
    <property type="molecule type" value="Genomic_DNA"/>
</dbReference>
<sequence length="252" mass="27224">MPKVLVIVPFPMDADNLAKRQAQMKAVRLGPDIAFDFKPVAIAPANYVSQQDALLADVGILEAGLTAQADGYDAVCIDTVSDSGMNALRSMLDIPVIGPGRHAMLTALMLGDKFSVVCMWDRWRPLYTKTLAELGLEGKCASIRSADLQPNNQELLGGREDEVFPVLHQVALRCVEEDRADVIVLGSTTMHEAHAYLAERLPVPVINPGPLSYRLADAAIRLRLSHSKTTYPTPLTPRAQAIAAMGAAARAQ</sequence>
<dbReference type="RefSeq" id="WP_189990572.1">
    <property type="nucleotide sequence ID" value="NZ_BMZS01000006.1"/>
</dbReference>
<evidence type="ECO:0000313" key="2">
    <source>
        <dbReference type="EMBL" id="GHD52465.1"/>
    </source>
</evidence>
<dbReference type="Pfam" id="PF01177">
    <property type="entry name" value="Asp_Glu_race"/>
    <property type="match status" value="1"/>
</dbReference>
<comment type="caution">
    <text evidence="2">The sequence shown here is derived from an EMBL/GenBank/DDBJ whole genome shotgun (WGS) entry which is preliminary data.</text>
</comment>
<evidence type="ECO:0000313" key="3">
    <source>
        <dbReference type="Proteomes" id="UP000630353"/>
    </source>
</evidence>
<evidence type="ECO:0008006" key="4">
    <source>
        <dbReference type="Google" id="ProtNLM"/>
    </source>
</evidence>
<comment type="similarity">
    <text evidence="1">Belongs to the HyuE racemase family.</text>
</comment>
<name>A0A919CQF7_9PROT</name>
<evidence type="ECO:0000256" key="1">
    <source>
        <dbReference type="ARBA" id="ARBA00038414"/>
    </source>
</evidence>
<dbReference type="Gene3D" id="3.40.50.12500">
    <property type="match status" value="1"/>
</dbReference>
<dbReference type="GO" id="GO:0047661">
    <property type="term" value="F:amino-acid racemase activity"/>
    <property type="evidence" value="ECO:0007669"/>
    <property type="project" value="InterPro"/>
</dbReference>
<protein>
    <recommendedName>
        <fullName evidence="4">Hydrogenase expression protein HupH</fullName>
    </recommendedName>
</protein>
<dbReference type="PANTHER" id="PTHR28047:SF5">
    <property type="entry name" value="PROTEIN DCG1"/>
    <property type="match status" value="1"/>
</dbReference>
<proteinExistence type="inferred from homology"/>
<gene>
    <name evidence="2" type="ORF">GCM10017083_27800</name>
</gene>
<dbReference type="PANTHER" id="PTHR28047">
    <property type="entry name" value="PROTEIN DCG1"/>
    <property type="match status" value="1"/>
</dbReference>
<accession>A0A919CQF7</accession>
<dbReference type="SUPFAM" id="SSF53681">
    <property type="entry name" value="Aspartate/glutamate racemase"/>
    <property type="match status" value="1"/>
</dbReference>
<dbReference type="InterPro" id="IPR001920">
    <property type="entry name" value="Asp/Glu_race"/>
</dbReference>
<reference evidence="2" key="1">
    <citation type="journal article" date="2014" name="Int. J. Syst. Evol. Microbiol.">
        <title>Complete genome sequence of Corynebacterium casei LMG S-19264T (=DSM 44701T), isolated from a smear-ripened cheese.</title>
        <authorList>
            <consortium name="US DOE Joint Genome Institute (JGI-PGF)"/>
            <person name="Walter F."/>
            <person name="Albersmeier A."/>
            <person name="Kalinowski J."/>
            <person name="Ruckert C."/>
        </authorList>
    </citation>
    <scope>NUCLEOTIDE SEQUENCE</scope>
    <source>
        <strain evidence="2">KCTC 42651</strain>
    </source>
</reference>
<reference evidence="2" key="2">
    <citation type="submission" date="2020-09" db="EMBL/GenBank/DDBJ databases">
        <authorList>
            <person name="Sun Q."/>
            <person name="Kim S."/>
        </authorList>
    </citation>
    <scope>NUCLEOTIDE SEQUENCE</scope>
    <source>
        <strain evidence="2">KCTC 42651</strain>
    </source>
</reference>
<organism evidence="2 3">
    <name type="scientific">Thalassobaculum fulvum</name>
    <dbReference type="NCBI Taxonomy" id="1633335"/>
    <lineage>
        <taxon>Bacteria</taxon>
        <taxon>Pseudomonadati</taxon>
        <taxon>Pseudomonadota</taxon>
        <taxon>Alphaproteobacteria</taxon>
        <taxon>Rhodospirillales</taxon>
        <taxon>Thalassobaculaceae</taxon>
        <taxon>Thalassobaculum</taxon>
    </lineage>
</organism>
<keyword evidence="3" id="KW-1185">Reference proteome</keyword>